<protein>
    <submittedName>
        <fullName evidence="2">Uncharacterized protein</fullName>
    </submittedName>
</protein>
<accession>A0A3P9KR44</accession>
<evidence type="ECO:0000313" key="2">
    <source>
        <dbReference type="Ensembl" id="ENSORLP00020010960.1"/>
    </source>
</evidence>
<name>A0A3P9KR44_ORYLA</name>
<evidence type="ECO:0000256" key="1">
    <source>
        <dbReference type="SAM" id="Phobius"/>
    </source>
</evidence>
<reference evidence="2 3" key="2">
    <citation type="submission" date="2017-04" db="EMBL/GenBank/DDBJ databases">
        <title>CpG methylation of centromeres and impact of large insertions on vertebrate speciation.</title>
        <authorList>
            <person name="Ichikawa K."/>
            <person name="Yoshimura J."/>
            <person name="Morishita S."/>
        </authorList>
    </citation>
    <scope>NUCLEOTIDE SEQUENCE</scope>
    <source>
        <strain evidence="2 3">HNI</strain>
    </source>
</reference>
<sequence>MCSNAKSSLQLFLRWIWLFWKGVEYSKCSLLVSAFLLCWSISFVMVFSVILSSCLVPCSIPRQSKFCLFCNPALQPSPSP</sequence>
<reference evidence="2" key="4">
    <citation type="submission" date="2025-09" db="UniProtKB">
        <authorList>
            <consortium name="Ensembl"/>
        </authorList>
    </citation>
    <scope>IDENTIFICATION</scope>
    <source>
        <strain evidence="2">HNI</strain>
    </source>
</reference>
<keyword evidence="1" id="KW-1133">Transmembrane helix</keyword>
<feature type="transmembrane region" description="Helical" evidence="1">
    <location>
        <begin position="30"/>
        <end position="56"/>
    </location>
</feature>
<dbReference type="Proteomes" id="UP000265180">
    <property type="component" value="Chromosome 5"/>
</dbReference>
<dbReference type="Ensembl" id="ENSORLT00020017761.1">
    <property type="protein sequence ID" value="ENSORLP00020010960.1"/>
    <property type="gene ID" value="ENSORLG00020011889.1"/>
</dbReference>
<evidence type="ECO:0000313" key="3">
    <source>
        <dbReference type="Proteomes" id="UP000265180"/>
    </source>
</evidence>
<dbReference type="AlphaFoldDB" id="A0A3P9KR44"/>
<keyword evidence="1" id="KW-0812">Transmembrane</keyword>
<reference key="1">
    <citation type="journal article" date="2007" name="Nature">
        <title>The medaka draft genome and insights into vertebrate genome evolution.</title>
        <authorList>
            <person name="Kasahara M."/>
            <person name="Naruse K."/>
            <person name="Sasaki S."/>
            <person name="Nakatani Y."/>
            <person name="Qu W."/>
            <person name="Ahsan B."/>
            <person name="Yamada T."/>
            <person name="Nagayasu Y."/>
            <person name="Doi K."/>
            <person name="Kasai Y."/>
            <person name="Jindo T."/>
            <person name="Kobayashi D."/>
            <person name="Shimada A."/>
            <person name="Toyoda A."/>
            <person name="Kuroki Y."/>
            <person name="Fujiyama A."/>
            <person name="Sasaki T."/>
            <person name="Shimizu A."/>
            <person name="Asakawa S."/>
            <person name="Shimizu N."/>
            <person name="Hashimoto S."/>
            <person name="Yang J."/>
            <person name="Lee Y."/>
            <person name="Matsushima K."/>
            <person name="Sugano S."/>
            <person name="Sakaizumi M."/>
            <person name="Narita T."/>
            <person name="Ohishi K."/>
            <person name="Haga S."/>
            <person name="Ohta F."/>
            <person name="Nomoto H."/>
            <person name="Nogata K."/>
            <person name="Morishita T."/>
            <person name="Endo T."/>
            <person name="Shin-I T."/>
            <person name="Takeda H."/>
            <person name="Morishita S."/>
            <person name="Kohara Y."/>
        </authorList>
    </citation>
    <scope>NUCLEOTIDE SEQUENCE [LARGE SCALE GENOMIC DNA]</scope>
    <source>
        <strain>Hd-rR</strain>
    </source>
</reference>
<proteinExistence type="predicted"/>
<reference evidence="2" key="3">
    <citation type="submission" date="2025-08" db="UniProtKB">
        <authorList>
            <consortium name="Ensembl"/>
        </authorList>
    </citation>
    <scope>IDENTIFICATION</scope>
    <source>
        <strain evidence="2">HNI</strain>
    </source>
</reference>
<keyword evidence="1" id="KW-0472">Membrane</keyword>
<organism evidence="2 3">
    <name type="scientific">Oryzias latipes</name>
    <name type="common">Japanese rice fish</name>
    <name type="synonym">Japanese killifish</name>
    <dbReference type="NCBI Taxonomy" id="8090"/>
    <lineage>
        <taxon>Eukaryota</taxon>
        <taxon>Metazoa</taxon>
        <taxon>Chordata</taxon>
        <taxon>Craniata</taxon>
        <taxon>Vertebrata</taxon>
        <taxon>Euteleostomi</taxon>
        <taxon>Actinopterygii</taxon>
        <taxon>Neopterygii</taxon>
        <taxon>Teleostei</taxon>
        <taxon>Neoteleostei</taxon>
        <taxon>Acanthomorphata</taxon>
        <taxon>Ovalentaria</taxon>
        <taxon>Atherinomorphae</taxon>
        <taxon>Beloniformes</taxon>
        <taxon>Adrianichthyidae</taxon>
        <taxon>Oryziinae</taxon>
        <taxon>Oryzias</taxon>
    </lineage>
</organism>